<gene>
    <name evidence="5" type="ORF">ACFOWD_00880</name>
</gene>
<evidence type="ECO:0000256" key="2">
    <source>
        <dbReference type="ARBA" id="ARBA00022729"/>
    </source>
</evidence>
<dbReference type="PANTHER" id="PTHR10963">
    <property type="entry name" value="GLYCOSYL HYDROLASE-RELATED"/>
    <property type="match status" value="1"/>
</dbReference>
<evidence type="ECO:0000313" key="6">
    <source>
        <dbReference type="Proteomes" id="UP001595826"/>
    </source>
</evidence>
<feature type="domain" description="GH16" evidence="4">
    <location>
        <begin position="174"/>
        <end position="440"/>
    </location>
</feature>
<organism evidence="5 6">
    <name type="scientific">Polaribacter marinivivus</name>
    <dbReference type="NCBI Taxonomy" id="1524260"/>
    <lineage>
        <taxon>Bacteria</taxon>
        <taxon>Pseudomonadati</taxon>
        <taxon>Bacteroidota</taxon>
        <taxon>Flavobacteriia</taxon>
        <taxon>Flavobacteriales</taxon>
        <taxon>Flavobacteriaceae</taxon>
    </lineage>
</organism>
<keyword evidence="2 3" id="KW-0732">Signal</keyword>
<dbReference type="Proteomes" id="UP001595826">
    <property type="component" value="Unassembled WGS sequence"/>
</dbReference>
<reference evidence="6" key="1">
    <citation type="journal article" date="2019" name="Int. J. Syst. Evol. Microbiol.">
        <title>The Global Catalogue of Microorganisms (GCM) 10K type strain sequencing project: providing services to taxonomists for standard genome sequencing and annotation.</title>
        <authorList>
            <consortium name="The Broad Institute Genomics Platform"/>
            <consortium name="The Broad Institute Genome Sequencing Center for Infectious Disease"/>
            <person name="Wu L."/>
            <person name="Ma J."/>
        </authorList>
    </citation>
    <scope>NUCLEOTIDE SEQUENCE [LARGE SCALE GENOMIC DNA]</scope>
    <source>
        <strain evidence="6">CECT 8655</strain>
    </source>
</reference>
<dbReference type="InterPro" id="IPR000757">
    <property type="entry name" value="Beta-glucanase-like"/>
</dbReference>
<dbReference type="InterPro" id="IPR026444">
    <property type="entry name" value="Secre_tail"/>
</dbReference>
<evidence type="ECO:0000256" key="3">
    <source>
        <dbReference type="SAM" id="SignalP"/>
    </source>
</evidence>
<dbReference type="Pfam" id="PF18962">
    <property type="entry name" value="Por_Secre_tail"/>
    <property type="match status" value="1"/>
</dbReference>
<protein>
    <submittedName>
        <fullName evidence="5">Family 16 glycosylhydrolase</fullName>
    </submittedName>
</protein>
<dbReference type="PANTHER" id="PTHR10963:SF55">
    <property type="entry name" value="GLYCOSIDE HYDROLASE FAMILY 16 PROTEIN"/>
    <property type="match status" value="1"/>
</dbReference>
<evidence type="ECO:0000313" key="5">
    <source>
        <dbReference type="EMBL" id="MFC4267445.1"/>
    </source>
</evidence>
<comment type="caution">
    <text evidence="5">The sequence shown here is derived from an EMBL/GenBank/DDBJ whole genome shotgun (WGS) entry which is preliminary data.</text>
</comment>
<dbReference type="InterPro" id="IPR013320">
    <property type="entry name" value="ConA-like_dom_sf"/>
</dbReference>
<dbReference type="CDD" id="cd08023">
    <property type="entry name" value="GH16_laminarinase_like"/>
    <property type="match status" value="1"/>
</dbReference>
<sequence length="520" mass="57635">MSQKYFSTLLTLILITSSIFSQQMPIDFENKNHVFSGFSGASFSTRNDPDNASNKVGQFNNNGNDANQGFWIDLTRDIDIKNQKEITLSFYAFDPNTHTILLKLENGTNADVEVSQSVTSGNANTWQNFTFDFSNAKLSGTNNTINATGTYRKLVIFIDIGVPTAGTYLLENITDGSTPTDPNALDVEYTNLVWSDEFDGNSLDTNKWHHQTFGPNGGRWFNGELQHYTDSPTNSFVSNGNLNIVAKKETKTLNGVTLDYTSARLNSKYAFTYGRVDVRAKLPEGAGTWPAIWTLGKNISEPGAYWETQGFGTTPWPACGEIDIMEHGLHATNVVSSALHTPSSSGATVNTATKMLTDVANNYHVYSMNWSPNQIAFLVDGEVYYTYKPSTQNSSTWPFNLDQFLLLNVALGGIGGTIDPNYTESSMIIDYVRVYQQSTASTDDFFSSKFVVYPNPAKESVKIKTKENIDKIEIYSSLGQKVYSKSSKINEINTRSLTSGVYLVKIHSNNKVANKKLIIE</sequence>
<dbReference type="InterPro" id="IPR050546">
    <property type="entry name" value="Glycosyl_Hydrlase_16"/>
</dbReference>
<dbReference type="Gene3D" id="2.60.120.200">
    <property type="match status" value="1"/>
</dbReference>
<dbReference type="PROSITE" id="PS51762">
    <property type="entry name" value="GH16_2"/>
    <property type="match status" value="1"/>
</dbReference>
<dbReference type="RefSeq" id="WP_377407341.1">
    <property type="nucleotide sequence ID" value="NZ_JBHSCY010000001.1"/>
</dbReference>
<dbReference type="EMBL" id="JBHSCY010000001">
    <property type="protein sequence ID" value="MFC4267445.1"/>
    <property type="molecule type" value="Genomic_DNA"/>
</dbReference>
<dbReference type="SUPFAM" id="SSF49899">
    <property type="entry name" value="Concanavalin A-like lectins/glucanases"/>
    <property type="match status" value="1"/>
</dbReference>
<evidence type="ECO:0000256" key="1">
    <source>
        <dbReference type="ARBA" id="ARBA00006865"/>
    </source>
</evidence>
<keyword evidence="6" id="KW-1185">Reference proteome</keyword>
<accession>A0ABV8R637</accession>
<feature type="chain" id="PRO_5047106697" evidence="3">
    <location>
        <begin position="22"/>
        <end position="520"/>
    </location>
</feature>
<comment type="similarity">
    <text evidence="1">Belongs to the glycosyl hydrolase 16 family.</text>
</comment>
<dbReference type="Pfam" id="PF00722">
    <property type="entry name" value="Glyco_hydro_16"/>
    <property type="match status" value="1"/>
</dbReference>
<proteinExistence type="inferred from homology"/>
<name>A0ABV8R637_9FLAO</name>
<evidence type="ECO:0000259" key="4">
    <source>
        <dbReference type="PROSITE" id="PS51762"/>
    </source>
</evidence>
<dbReference type="NCBIfam" id="TIGR04183">
    <property type="entry name" value="Por_Secre_tail"/>
    <property type="match status" value="1"/>
</dbReference>
<feature type="signal peptide" evidence="3">
    <location>
        <begin position="1"/>
        <end position="21"/>
    </location>
</feature>